<evidence type="ECO:0000313" key="2">
    <source>
        <dbReference type="Proteomes" id="UP000053958"/>
    </source>
</evidence>
<name>A0A0F4Z2J1_RASE3</name>
<proteinExistence type="predicted"/>
<dbReference type="AlphaFoldDB" id="A0A0F4Z2J1"/>
<keyword evidence="2" id="KW-1185">Reference proteome</keyword>
<reference evidence="1 2" key="1">
    <citation type="submission" date="2015-04" db="EMBL/GenBank/DDBJ databases">
        <authorList>
            <person name="Heijne W.H."/>
            <person name="Fedorova N.D."/>
            <person name="Nierman W.C."/>
            <person name="Vollebregt A.W."/>
            <person name="Zhao Z."/>
            <person name="Wu L."/>
            <person name="Kumar M."/>
            <person name="Stam H."/>
            <person name="van den Berg M.A."/>
            <person name="Pel H.J."/>
        </authorList>
    </citation>
    <scope>NUCLEOTIDE SEQUENCE [LARGE SCALE GENOMIC DNA]</scope>
    <source>
        <strain evidence="1 2">CBS 393.64</strain>
    </source>
</reference>
<dbReference type="OrthoDB" id="186462at2759"/>
<gene>
    <name evidence="1" type="ORF">T310_1373</name>
</gene>
<dbReference type="STRING" id="1408163.A0A0F4Z2J1"/>
<evidence type="ECO:0000313" key="1">
    <source>
        <dbReference type="EMBL" id="KKA24585.1"/>
    </source>
</evidence>
<protein>
    <submittedName>
        <fullName evidence="1">Uncharacterized protein</fullName>
    </submittedName>
</protein>
<dbReference type="InterPro" id="IPR009078">
    <property type="entry name" value="Ferritin-like_SF"/>
</dbReference>
<dbReference type="SUPFAM" id="SSF47240">
    <property type="entry name" value="Ferritin-like"/>
    <property type="match status" value="1"/>
</dbReference>
<sequence length="155" mass="17388">MTDLARQAIAETSHINIDELVKAKTDDGIGRAQCLIDMHWLEKYLITRGGRSKPAAIEPPNIEWPDSPVEPVQPTKEALLVQKRLLDIERLCSLAGRCGETSVSDVVQTRFLRKQTKYVKDLADLLQQVSRVSKQPGAGICVLDKELRRSKELVE</sequence>
<accession>A0A0F4Z2J1</accession>
<dbReference type="Gene3D" id="1.20.1260.10">
    <property type="match status" value="1"/>
</dbReference>
<dbReference type="EMBL" id="LASV01000057">
    <property type="protein sequence ID" value="KKA24585.1"/>
    <property type="molecule type" value="Genomic_DNA"/>
</dbReference>
<dbReference type="Proteomes" id="UP000053958">
    <property type="component" value="Unassembled WGS sequence"/>
</dbReference>
<dbReference type="InterPro" id="IPR012347">
    <property type="entry name" value="Ferritin-like"/>
</dbReference>
<comment type="caution">
    <text evidence="1">The sequence shown here is derived from an EMBL/GenBank/DDBJ whole genome shotgun (WGS) entry which is preliminary data.</text>
</comment>
<dbReference type="GeneID" id="25313724"/>
<dbReference type="RefSeq" id="XP_013331197.1">
    <property type="nucleotide sequence ID" value="XM_013475743.1"/>
</dbReference>
<organism evidence="1 2">
    <name type="scientific">Rasamsonia emersonii (strain ATCC 16479 / CBS 393.64 / IMI 116815)</name>
    <dbReference type="NCBI Taxonomy" id="1408163"/>
    <lineage>
        <taxon>Eukaryota</taxon>
        <taxon>Fungi</taxon>
        <taxon>Dikarya</taxon>
        <taxon>Ascomycota</taxon>
        <taxon>Pezizomycotina</taxon>
        <taxon>Eurotiomycetes</taxon>
        <taxon>Eurotiomycetidae</taxon>
        <taxon>Eurotiales</taxon>
        <taxon>Trichocomaceae</taxon>
        <taxon>Rasamsonia</taxon>
    </lineage>
</organism>